<proteinExistence type="predicted"/>
<sequence length="67" mass="7433">MTQGLLDEFEHNIDDLTLIPSKGGVFEVTLGDTLVYSKIETGRHAEYEEVAQPIREILGRSAPESTD</sequence>
<evidence type="ECO:0000313" key="2">
    <source>
        <dbReference type="EMBL" id="VAW08768.1"/>
    </source>
</evidence>
<dbReference type="EMBL" id="UOEK01000490">
    <property type="protein sequence ID" value="VAW08768.1"/>
    <property type="molecule type" value="Genomic_DNA"/>
</dbReference>
<gene>
    <name evidence="2" type="ORF">MNBD_ACTINO02-2775</name>
</gene>
<dbReference type="InterPro" id="IPR036249">
    <property type="entry name" value="Thioredoxin-like_sf"/>
</dbReference>
<dbReference type="Pfam" id="PF10262">
    <property type="entry name" value="Rdx"/>
    <property type="match status" value="1"/>
</dbReference>
<dbReference type="Gene3D" id="3.40.30.10">
    <property type="entry name" value="Glutaredoxin"/>
    <property type="match status" value="1"/>
</dbReference>
<reference evidence="2" key="1">
    <citation type="submission" date="2018-06" db="EMBL/GenBank/DDBJ databases">
        <authorList>
            <person name="Zhirakovskaya E."/>
        </authorList>
    </citation>
    <scope>NUCLEOTIDE SEQUENCE</scope>
</reference>
<keyword evidence="1" id="KW-0676">Redox-active center</keyword>
<accession>A0A3B0STD7</accession>
<organism evidence="2">
    <name type="scientific">hydrothermal vent metagenome</name>
    <dbReference type="NCBI Taxonomy" id="652676"/>
    <lineage>
        <taxon>unclassified sequences</taxon>
        <taxon>metagenomes</taxon>
        <taxon>ecological metagenomes</taxon>
    </lineage>
</organism>
<dbReference type="NCBIfam" id="TIGR02174">
    <property type="entry name" value="CXXU_selWTH"/>
    <property type="match status" value="1"/>
</dbReference>
<evidence type="ECO:0000256" key="1">
    <source>
        <dbReference type="ARBA" id="ARBA00023284"/>
    </source>
</evidence>
<evidence type="ECO:0008006" key="3">
    <source>
        <dbReference type="Google" id="ProtNLM"/>
    </source>
</evidence>
<dbReference type="AlphaFoldDB" id="A0A3B0STD7"/>
<dbReference type="SUPFAM" id="SSF52833">
    <property type="entry name" value="Thioredoxin-like"/>
    <property type="match status" value="1"/>
</dbReference>
<dbReference type="InterPro" id="IPR011893">
    <property type="entry name" value="Selenoprotein_Rdx-typ"/>
</dbReference>
<name>A0A3B0STD7_9ZZZZ</name>
<protein>
    <recommendedName>
        <fullName evidence="3">SelT/SelW/SelH family protein</fullName>
    </recommendedName>
</protein>